<comment type="caution">
    <text evidence="1">The sequence shown here is derived from an EMBL/GenBank/DDBJ whole genome shotgun (WGS) entry which is preliminary data.</text>
</comment>
<organism evidence="1 2">
    <name type="scientific">Pontibacter oryzae</name>
    <dbReference type="NCBI Taxonomy" id="2304593"/>
    <lineage>
        <taxon>Bacteria</taxon>
        <taxon>Pseudomonadati</taxon>
        <taxon>Bacteroidota</taxon>
        <taxon>Cytophagia</taxon>
        <taxon>Cytophagales</taxon>
        <taxon>Hymenobacteraceae</taxon>
        <taxon>Pontibacter</taxon>
    </lineage>
</organism>
<dbReference type="OrthoDB" id="853252at2"/>
<keyword evidence="2" id="KW-1185">Reference proteome</keyword>
<name>A0A399S2B9_9BACT</name>
<evidence type="ECO:0008006" key="3">
    <source>
        <dbReference type="Google" id="ProtNLM"/>
    </source>
</evidence>
<dbReference type="EMBL" id="QWGE01000003">
    <property type="protein sequence ID" value="RIJ37448.1"/>
    <property type="molecule type" value="Genomic_DNA"/>
</dbReference>
<proteinExistence type="predicted"/>
<dbReference type="AlphaFoldDB" id="A0A399S2B9"/>
<gene>
    <name evidence="1" type="ORF">D1627_10005</name>
</gene>
<sequence length="148" mass="17068">MIVKKDDSMELAFDNTLNLLSAKWSDDLSVESLEFFQTVVSLFDTVQKKQVPNLLIDSGIPAGGVLSEELIDYFIHNIPNTPLKKIALLESPDYLWDNNLYQVILLLVTTYQLPIEVKLLKSPGAVREWLRKPRMTKSFRARRAKFIW</sequence>
<evidence type="ECO:0000313" key="2">
    <source>
        <dbReference type="Proteomes" id="UP000266005"/>
    </source>
</evidence>
<dbReference type="RefSeq" id="WP_119432104.1">
    <property type="nucleotide sequence ID" value="NZ_QWGE01000003.1"/>
</dbReference>
<dbReference type="Proteomes" id="UP000266005">
    <property type="component" value="Unassembled WGS sequence"/>
</dbReference>
<evidence type="ECO:0000313" key="1">
    <source>
        <dbReference type="EMBL" id="RIJ37448.1"/>
    </source>
</evidence>
<protein>
    <recommendedName>
        <fullName evidence="3">STAS/SEC14 domain-containing protein</fullName>
    </recommendedName>
</protein>
<reference evidence="2" key="1">
    <citation type="submission" date="2018-08" db="EMBL/GenBank/DDBJ databases">
        <title>Mucilaginibacter sp. MYSH2.</title>
        <authorList>
            <person name="Seo T."/>
        </authorList>
    </citation>
    <scope>NUCLEOTIDE SEQUENCE [LARGE SCALE GENOMIC DNA]</scope>
    <source>
        <strain evidence="2">KIRAN</strain>
    </source>
</reference>
<accession>A0A399S2B9</accession>